<protein>
    <submittedName>
        <fullName evidence="2">Uncharacterized protein</fullName>
    </submittedName>
</protein>
<evidence type="ECO:0000313" key="2">
    <source>
        <dbReference type="EMBL" id="KWT71274.1"/>
    </source>
</evidence>
<accession>A0A109BM28</accession>
<dbReference type="PATRIC" id="fig|121290.4.peg.2552"/>
<evidence type="ECO:0000313" key="3">
    <source>
        <dbReference type="Proteomes" id="UP000059074"/>
    </source>
</evidence>
<evidence type="ECO:0000256" key="1">
    <source>
        <dbReference type="SAM" id="MobiDB-lite"/>
    </source>
</evidence>
<comment type="caution">
    <text evidence="2">The sequence shown here is derived from an EMBL/GenBank/DDBJ whole genome shotgun (WGS) entry which is preliminary data.</text>
</comment>
<dbReference type="Pfam" id="PF04311">
    <property type="entry name" value="DUF459"/>
    <property type="match status" value="1"/>
</dbReference>
<dbReference type="AlphaFoldDB" id="A0A109BM28"/>
<organism evidence="2 3">
    <name type="scientific">Hyphomicrobium sulfonivorans</name>
    <dbReference type="NCBI Taxonomy" id="121290"/>
    <lineage>
        <taxon>Bacteria</taxon>
        <taxon>Pseudomonadati</taxon>
        <taxon>Pseudomonadota</taxon>
        <taxon>Alphaproteobacteria</taxon>
        <taxon>Hyphomicrobiales</taxon>
        <taxon>Hyphomicrobiaceae</taxon>
        <taxon>Hyphomicrobium</taxon>
    </lineage>
</organism>
<dbReference type="InterPro" id="IPR007407">
    <property type="entry name" value="DUF459"/>
</dbReference>
<dbReference type="GO" id="GO:0016788">
    <property type="term" value="F:hydrolase activity, acting on ester bonds"/>
    <property type="evidence" value="ECO:0007669"/>
    <property type="project" value="UniProtKB-ARBA"/>
</dbReference>
<feature type="region of interest" description="Disordered" evidence="1">
    <location>
        <begin position="431"/>
        <end position="455"/>
    </location>
</feature>
<reference evidence="2 3" key="1">
    <citation type="submission" date="2015-10" db="EMBL/GenBank/DDBJ databases">
        <title>Transcriptomic analysis of a linuron degrading triple-species bacterial consortium.</title>
        <authorList>
            <person name="Albers P."/>
        </authorList>
    </citation>
    <scope>NUCLEOTIDE SEQUENCE [LARGE SCALE GENOMIC DNA]</scope>
    <source>
        <strain evidence="2 3">WDL6</strain>
    </source>
</reference>
<name>A0A109BM28_HYPSL</name>
<dbReference type="OrthoDB" id="9805649at2"/>
<keyword evidence="3" id="KW-1185">Reference proteome</keyword>
<dbReference type="STRING" id="121290.APY04_0525"/>
<dbReference type="Proteomes" id="UP000059074">
    <property type="component" value="Unassembled WGS sequence"/>
</dbReference>
<proteinExistence type="predicted"/>
<dbReference type="Gene3D" id="3.40.50.1110">
    <property type="entry name" value="SGNH hydrolase"/>
    <property type="match status" value="1"/>
</dbReference>
<dbReference type="EMBL" id="LMTR01000026">
    <property type="protein sequence ID" value="KWT71274.1"/>
    <property type="molecule type" value="Genomic_DNA"/>
</dbReference>
<gene>
    <name evidence="2" type="ORF">APY04_0525</name>
</gene>
<dbReference type="InterPro" id="IPR036514">
    <property type="entry name" value="SGNH_hydro_sf"/>
</dbReference>
<dbReference type="SUPFAM" id="SSF52266">
    <property type="entry name" value="SGNH hydrolase"/>
    <property type="match status" value="1"/>
</dbReference>
<sequence>MVVIRALLIAVLCALFSSAPVLLRVPVASAQEPGLGGSFITPFPSNDIYQVQVVGDWLAEGLLGGLTGTFNGGPGVSISRRRYPLMGLMSRGAASELASLEQTFSSDPSHIAIVMLGVQDRYSLNRTRSTAGLEEWRASYGGQVDRLMKMLKRSNRAVYWVGLPNMRRWQDNERAQRINDVIRERAYINGVRYIDAYASFLDEGGGYSDWGPDITGKSGRLRDRDGVHFTQAGYLKLAHFVERELKRDVAQARNERAIPLAGDEAEQSRVNPDKARLQAESAKAEARAKLAKGGASGNQLLAAAADDGARDQKQETGKVDLRVTGSDGTEQVVTVEIIRPAISASVIALVTRKRSDDKATHMGDVLVDQIPGGLTVMSSIVPPRGMDGTRRRLSPTQSPYFRVLERGERLQAKPGRADEFVWPRPQFTAELRGIGDEPPPMAVVPGDGATGSAGR</sequence>